<dbReference type="RefSeq" id="WP_021478160.1">
    <property type="nucleotide sequence ID" value="NZ_AVPH01000265.1"/>
</dbReference>
<organism evidence="1 2">
    <name type="scientific">Pseudogulbenkiania ferrooxidans EGD-HP2</name>
    <dbReference type="NCBI Taxonomy" id="1388764"/>
    <lineage>
        <taxon>Bacteria</taxon>
        <taxon>Pseudomonadati</taxon>
        <taxon>Pseudomonadota</taxon>
        <taxon>Betaproteobacteria</taxon>
        <taxon>Neisseriales</taxon>
        <taxon>Chromobacteriaceae</taxon>
        <taxon>Pseudogulbenkiania</taxon>
    </lineage>
</organism>
<name>A0ABP2XKE1_9NEIS</name>
<dbReference type="EMBL" id="AVPH01000265">
    <property type="protein sequence ID" value="ERE03170.1"/>
    <property type="molecule type" value="Genomic_DNA"/>
</dbReference>
<gene>
    <name evidence="1" type="ORF">O166_13080</name>
</gene>
<reference evidence="1 2" key="1">
    <citation type="journal article" date="2013" name="Genome Announc.">
        <title>Genome Sequence of the Pigment-Producing Bacterium Pseudogulbenkiania ferrooxidans, Isolated from Loktak Lake.</title>
        <authorList>
            <person name="Puranik S."/>
            <person name="Talkal R."/>
            <person name="Qureshi A."/>
            <person name="Khardenavis A."/>
            <person name="Kapley A."/>
            <person name="Purohit H.J."/>
        </authorList>
    </citation>
    <scope>NUCLEOTIDE SEQUENCE [LARGE SCALE GENOMIC DNA]</scope>
    <source>
        <strain evidence="1 2">EGD-HP2</strain>
    </source>
</reference>
<dbReference type="InterPro" id="IPR009267">
    <property type="entry name" value="NTP_transf_6"/>
</dbReference>
<dbReference type="Proteomes" id="UP000016426">
    <property type="component" value="Unassembled WGS sequence"/>
</dbReference>
<sequence>MTDSLSIIAPFGLDDLFGMAVRRNPARASAEIYRRRVADKRYRERWPRVTVIHE</sequence>
<protein>
    <submittedName>
        <fullName evidence="1">Uncharacterized protein</fullName>
    </submittedName>
</protein>
<evidence type="ECO:0000313" key="1">
    <source>
        <dbReference type="EMBL" id="ERE03170.1"/>
    </source>
</evidence>
<evidence type="ECO:0000313" key="2">
    <source>
        <dbReference type="Proteomes" id="UP000016426"/>
    </source>
</evidence>
<dbReference type="Pfam" id="PF06042">
    <property type="entry name" value="NTP_transf_6"/>
    <property type="match status" value="1"/>
</dbReference>
<comment type="caution">
    <text evidence="1">The sequence shown here is derived from an EMBL/GenBank/DDBJ whole genome shotgun (WGS) entry which is preliminary data.</text>
</comment>
<accession>A0ABP2XKE1</accession>
<proteinExistence type="predicted"/>
<keyword evidence="2" id="KW-1185">Reference proteome</keyword>